<protein>
    <recommendedName>
        <fullName evidence="7">Glucose-6-phosphate 1-dehydrogenase</fullName>
        <shortName evidence="7">G6PD</shortName>
        <ecNumber evidence="7">1.1.1.49</ecNumber>
    </recommendedName>
</protein>
<dbReference type="EC" id="1.1.1.49" evidence="7"/>
<evidence type="ECO:0000256" key="2">
    <source>
        <dbReference type="ARBA" id="ARBA00009975"/>
    </source>
</evidence>
<dbReference type="Gene3D" id="3.40.50.720">
    <property type="entry name" value="NAD(P)-binding Rossmann-like Domain"/>
    <property type="match status" value="1"/>
</dbReference>
<comment type="pathway">
    <text evidence="1 7">Carbohydrate degradation; pentose phosphate pathway; D-ribulose 5-phosphate from D-glucose 6-phosphate (oxidative stage): step 1/3.</text>
</comment>
<dbReference type="InterPro" id="IPR022675">
    <property type="entry name" value="G6P_DH_C"/>
</dbReference>
<dbReference type="Pfam" id="PF02781">
    <property type="entry name" value="G6PD_C"/>
    <property type="match status" value="1"/>
</dbReference>
<evidence type="ECO:0000256" key="7">
    <source>
        <dbReference type="HAMAP-Rule" id="MF_00966"/>
    </source>
</evidence>
<evidence type="ECO:0000256" key="6">
    <source>
        <dbReference type="ARBA" id="ARBA00023277"/>
    </source>
</evidence>
<evidence type="ECO:0000256" key="5">
    <source>
        <dbReference type="ARBA" id="ARBA00023002"/>
    </source>
</evidence>
<dbReference type="InterPro" id="IPR019796">
    <property type="entry name" value="G6P_DH_AS"/>
</dbReference>
<comment type="caution">
    <text evidence="7">Lacks conserved residue(s) required for the propagation of feature annotation.</text>
</comment>
<feature type="binding site" evidence="7">
    <location>
        <position position="234"/>
    </location>
    <ligand>
        <name>substrate</name>
    </ligand>
</feature>
<keyword evidence="5 7" id="KW-0560">Oxidoreductase</keyword>
<dbReference type="PANTHER" id="PTHR23429">
    <property type="entry name" value="GLUCOSE-6-PHOSPHATE 1-DEHYDROGENASE G6PD"/>
    <property type="match status" value="1"/>
</dbReference>
<dbReference type="InterPro" id="IPR001282">
    <property type="entry name" value="G6P_DH"/>
</dbReference>
<feature type="active site" description="Proton acceptor" evidence="7">
    <location>
        <position position="239"/>
    </location>
</feature>
<reference evidence="10" key="1">
    <citation type="submission" date="2020-08" db="EMBL/GenBank/DDBJ databases">
        <title>Genome public.</title>
        <authorList>
            <person name="Liu C."/>
            <person name="Sun Q."/>
        </authorList>
    </citation>
    <scope>NUCLEOTIDE SEQUENCE</scope>
    <source>
        <strain evidence="10">N12</strain>
    </source>
</reference>
<gene>
    <name evidence="7 10" type="primary">zwf</name>
    <name evidence="10" type="ORF">H8744_16345</name>
</gene>
<dbReference type="EMBL" id="JACRTF010000001">
    <property type="protein sequence ID" value="MBC8594781.1"/>
    <property type="molecule type" value="Genomic_DNA"/>
</dbReference>
<comment type="similarity">
    <text evidence="2 7">Belongs to the glucose-6-phosphate dehydrogenase family.</text>
</comment>
<name>A0A926IRE2_9BACT</name>
<organism evidence="10 11">
    <name type="scientific">Jilunia laotingensis</name>
    <dbReference type="NCBI Taxonomy" id="2763675"/>
    <lineage>
        <taxon>Bacteria</taxon>
        <taxon>Pseudomonadati</taxon>
        <taxon>Bacteroidota</taxon>
        <taxon>Bacteroidia</taxon>
        <taxon>Bacteroidales</taxon>
        <taxon>Bacteroidaceae</taxon>
        <taxon>Jilunia</taxon>
    </lineage>
</organism>
<feature type="binding site" evidence="7">
    <location>
        <position position="44"/>
    </location>
    <ligand>
        <name>NADP(+)</name>
        <dbReference type="ChEBI" id="CHEBI:58349"/>
    </ligand>
</feature>
<keyword evidence="4 7" id="KW-0521">NADP</keyword>
<feature type="binding site" evidence="7">
    <location>
        <begin position="10"/>
        <end position="17"/>
    </location>
    <ligand>
        <name>NADP(+)</name>
        <dbReference type="ChEBI" id="CHEBI:58349"/>
    </ligand>
</feature>
<accession>A0A926IRE2</accession>
<feature type="binding site" evidence="7">
    <location>
        <position position="340"/>
    </location>
    <ligand>
        <name>substrate</name>
    </ligand>
</feature>
<comment type="caution">
    <text evidence="10">The sequence shown here is derived from an EMBL/GenBank/DDBJ whole genome shotgun (WGS) entry which is preliminary data.</text>
</comment>
<feature type="domain" description="Glucose-6-phosphate dehydrogenase C-terminal" evidence="9">
    <location>
        <begin position="188"/>
        <end position="482"/>
    </location>
</feature>
<feature type="binding site" evidence="7">
    <location>
        <position position="335"/>
    </location>
    <ligand>
        <name>substrate</name>
    </ligand>
</feature>
<evidence type="ECO:0000313" key="10">
    <source>
        <dbReference type="EMBL" id="MBC8594781.1"/>
    </source>
</evidence>
<dbReference type="InterPro" id="IPR022674">
    <property type="entry name" value="G6P_DH_NAD-bd"/>
</dbReference>
<evidence type="ECO:0000256" key="1">
    <source>
        <dbReference type="ARBA" id="ARBA00004937"/>
    </source>
</evidence>
<dbReference type="NCBIfam" id="TIGR00871">
    <property type="entry name" value="zwf"/>
    <property type="match status" value="1"/>
</dbReference>
<evidence type="ECO:0000256" key="4">
    <source>
        <dbReference type="ARBA" id="ARBA00022857"/>
    </source>
</evidence>
<dbReference type="GO" id="GO:0006006">
    <property type="term" value="P:glucose metabolic process"/>
    <property type="evidence" value="ECO:0007669"/>
    <property type="project" value="UniProtKB-KW"/>
</dbReference>
<dbReference type="SUPFAM" id="SSF51735">
    <property type="entry name" value="NAD(P)-binding Rossmann-fold domains"/>
    <property type="match status" value="1"/>
</dbReference>
<dbReference type="InterPro" id="IPR036291">
    <property type="entry name" value="NAD(P)-bd_dom_sf"/>
</dbReference>
<proteinExistence type="inferred from homology"/>
<dbReference type="GO" id="GO:0004345">
    <property type="term" value="F:glucose-6-phosphate dehydrogenase activity"/>
    <property type="evidence" value="ECO:0007669"/>
    <property type="project" value="UniProtKB-UniRule"/>
</dbReference>
<feature type="binding site" evidence="7">
    <location>
        <position position="147"/>
    </location>
    <ligand>
        <name>NADP(+)</name>
        <dbReference type="ChEBI" id="CHEBI:58349"/>
    </ligand>
</feature>
<dbReference type="AlphaFoldDB" id="A0A926IRE2"/>
<dbReference type="PRINTS" id="PR00079">
    <property type="entry name" value="G6PDHDRGNASE"/>
</dbReference>
<dbReference type="PANTHER" id="PTHR23429:SF0">
    <property type="entry name" value="GLUCOSE-6-PHOSPHATE 1-DEHYDROGENASE"/>
    <property type="match status" value="1"/>
</dbReference>
<dbReference type="Proteomes" id="UP000651085">
    <property type="component" value="Unassembled WGS sequence"/>
</dbReference>
<feature type="binding site" evidence="7">
    <location>
        <position position="181"/>
    </location>
    <ligand>
        <name>substrate</name>
    </ligand>
</feature>
<keyword evidence="6 7" id="KW-0119">Carbohydrate metabolism</keyword>
<dbReference type="GO" id="GO:0050661">
    <property type="term" value="F:NADP binding"/>
    <property type="evidence" value="ECO:0007669"/>
    <property type="project" value="UniProtKB-UniRule"/>
</dbReference>
<keyword evidence="3 7" id="KW-0313">Glucose metabolism</keyword>
<feature type="binding site" evidence="7">
    <location>
        <position position="177"/>
    </location>
    <ligand>
        <name>substrate</name>
    </ligand>
</feature>
<dbReference type="PIRSF" id="PIRSF000110">
    <property type="entry name" value="G6PD"/>
    <property type="match status" value="1"/>
</dbReference>
<dbReference type="GO" id="GO:0005829">
    <property type="term" value="C:cytosol"/>
    <property type="evidence" value="ECO:0007669"/>
    <property type="project" value="TreeGrafter"/>
</dbReference>
<dbReference type="Gene3D" id="3.30.360.10">
    <property type="entry name" value="Dihydrodipicolinate Reductase, domain 2"/>
    <property type="match status" value="1"/>
</dbReference>
<dbReference type="SUPFAM" id="SSF55347">
    <property type="entry name" value="Glyceraldehyde-3-phosphate dehydrogenase-like, C-terminal domain"/>
    <property type="match status" value="1"/>
</dbReference>
<feature type="domain" description="Glucose-6-phosphate dehydrogenase NAD-binding" evidence="8">
    <location>
        <begin position="7"/>
        <end position="186"/>
    </location>
</feature>
<dbReference type="PROSITE" id="PS00069">
    <property type="entry name" value="G6P_DEHYDROGENASE"/>
    <property type="match status" value="1"/>
</dbReference>
<keyword evidence="11" id="KW-1185">Reference proteome</keyword>
<dbReference type="GO" id="GO:0009051">
    <property type="term" value="P:pentose-phosphate shunt, oxidative branch"/>
    <property type="evidence" value="ECO:0007669"/>
    <property type="project" value="TreeGrafter"/>
</dbReference>
<feature type="binding site" evidence="7">
    <location>
        <position position="215"/>
    </location>
    <ligand>
        <name>substrate</name>
    </ligand>
</feature>
<evidence type="ECO:0000259" key="9">
    <source>
        <dbReference type="Pfam" id="PF02781"/>
    </source>
</evidence>
<evidence type="ECO:0000256" key="3">
    <source>
        <dbReference type="ARBA" id="ARBA00022526"/>
    </source>
</evidence>
<evidence type="ECO:0000313" key="11">
    <source>
        <dbReference type="Proteomes" id="UP000651085"/>
    </source>
</evidence>
<sequence length="498" mass="57281">MDKFVMIIFGASGDLTKRKLMPALYSLYKDKRLKGDFFIIGVGRTVYTDTDYRAYIYSELEKFVKPEDQDKEWMDAFTQHLYYLPIDPAVEAGYVRLRERLEELTGEKEPDNLLFYLATPPSLYGVIPLHIKKAHLNRGHARIIVEKPFGYDLESARELNRIYASVFGEHQIYRIDHFLGKETAQNILAFRFANGIFEPLWNRNYIDYIEITAVENLGIEDRGGFYDSTGALRDMVQNHLIQLVALTAMEPPAVFNADTFRDEVVKVYESLTPLKEVDFEEHIVRGQYTASGNKKGYREEKNVSPESRTETYIAMKLGISNWRWSGVPFYIRTGKQMPTKVTEIVVHFRETPHQMFHCEGGHCPRANKLILRLQPNEGIVLKIGMKVPGAGFEVKQVTMEFSYNQLGGVPIGDAYARLIDDCIQGDPTLFTRSDAVDASWRFFDPVLRYWKDHPDAPLYGYPAGTWGPLESEAMMHEHGAEWTNPCKNLTNTDQYCEL</sequence>
<evidence type="ECO:0000259" key="8">
    <source>
        <dbReference type="Pfam" id="PF00479"/>
    </source>
</evidence>
<comment type="catalytic activity">
    <reaction evidence="7">
        <text>D-glucose 6-phosphate + NADP(+) = 6-phospho-D-glucono-1,5-lactone + NADPH + H(+)</text>
        <dbReference type="Rhea" id="RHEA:15841"/>
        <dbReference type="ChEBI" id="CHEBI:15378"/>
        <dbReference type="ChEBI" id="CHEBI:57783"/>
        <dbReference type="ChEBI" id="CHEBI:57955"/>
        <dbReference type="ChEBI" id="CHEBI:58349"/>
        <dbReference type="ChEBI" id="CHEBI:61548"/>
        <dbReference type="EC" id="1.1.1.49"/>
    </reaction>
</comment>
<dbReference type="Pfam" id="PF00479">
    <property type="entry name" value="G6PD_N"/>
    <property type="match status" value="1"/>
</dbReference>
<dbReference type="HAMAP" id="MF_00966">
    <property type="entry name" value="G6PD"/>
    <property type="match status" value="1"/>
</dbReference>
<dbReference type="RefSeq" id="WP_262435871.1">
    <property type="nucleotide sequence ID" value="NZ_JACRTF010000001.1"/>
</dbReference>
<comment type="function">
    <text evidence="7">Catalyzes the oxidation of glucose 6-phosphate to 6-phosphogluconolactone.</text>
</comment>